<dbReference type="InterPro" id="IPR047664">
    <property type="entry name" value="SWEET"/>
</dbReference>
<evidence type="ECO:0000256" key="5">
    <source>
        <dbReference type="ARBA" id="ARBA00022692"/>
    </source>
</evidence>
<dbReference type="GO" id="GO:0012505">
    <property type="term" value="C:endomembrane system"/>
    <property type="evidence" value="ECO:0007669"/>
    <property type="project" value="UniProtKB-SubCell"/>
</dbReference>
<evidence type="ECO:0000256" key="1">
    <source>
        <dbReference type="ARBA" id="ARBA00004127"/>
    </source>
</evidence>
<dbReference type="RefSeq" id="XP_021842874.2">
    <property type="nucleotide sequence ID" value="XM_021987182.2"/>
</dbReference>
<dbReference type="GeneID" id="110782918"/>
<evidence type="ECO:0000313" key="11">
    <source>
        <dbReference type="RefSeq" id="XP_021842874.2"/>
    </source>
</evidence>
<feature type="transmembrane region" description="Helical" evidence="9">
    <location>
        <begin position="75"/>
        <end position="93"/>
    </location>
</feature>
<sequence length="263" mass="29912">MVVTSDTLIWKIQVADKQVNDSEPTTLAIAFDTMVNSENMLIVLGVIGNVTSFFVFASLLPTIWRIWKNKSVDEFKYHPLAVGIIHSIMWVFYSMPFVHPHSIPVTTVNSVGLVMYIIFNIIYYVNTNKTTRRSMVLHYIAEFVFLAGLVWSTLVTFDSHATRSGYVGFFCVFFGIILYGLDLGITVKAIRAKNVKSRLLLYSLVCFLNGLVWSVYALVKYDPYILIENSLGALIGCIQFLLYIGYYCVERFRTIKLSPVDDC</sequence>
<keyword evidence="8 9" id="KW-0472">Membrane</keyword>
<dbReference type="InterPro" id="IPR004316">
    <property type="entry name" value="SWEET_rpt"/>
</dbReference>
<feature type="transmembrane region" description="Helical" evidence="9">
    <location>
        <begin position="105"/>
        <end position="124"/>
    </location>
</feature>
<keyword evidence="4 9" id="KW-0762">Sugar transport</keyword>
<dbReference type="Pfam" id="PF03083">
    <property type="entry name" value="MtN3_slv"/>
    <property type="match status" value="2"/>
</dbReference>
<dbReference type="AlphaFoldDB" id="A0A9R0JQ50"/>
<dbReference type="Gene3D" id="1.20.1280.290">
    <property type="match status" value="2"/>
</dbReference>
<evidence type="ECO:0000256" key="7">
    <source>
        <dbReference type="ARBA" id="ARBA00022989"/>
    </source>
</evidence>
<feature type="transmembrane region" description="Helical" evidence="9">
    <location>
        <begin position="136"/>
        <end position="154"/>
    </location>
</feature>
<keyword evidence="5 9" id="KW-0812">Transmembrane</keyword>
<evidence type="ECO:0000313" key="10">
    <source>
        <dbReference type="Proteomes" id="UP000813463"/>
    </source>
</evidence>
<accession>A0A9R0JQ50</accession>
<dbReference type="GO" id="GO:0051119">
    <property type="term" value="F:sugar transmembrane transporter activity"/>
    <property type="evidence" value="ECO:0007669"/>
    <property type="project" value="InterPro"/>
</dbReference>
<feature type="transmembrane region" description="Helical" evidence="9">
    <location>
        <begin position="41"/>
        <end position="63"/>
    </location>
</feature>
<comment type="similarity">
    <text evidence="2 9">Belongs to the SWEET sugar transporter family.</text>
</comment>
<evidence type="ECO:0000256" key="6">
    <source>
        <dbReference type="ARBA" id="ARBA00022737"/>
    </source>
</evidence>
<gene>
    <name evidence="11" type="primary">LOC110782918</name>
</gene>
<keyword evidence="10" id="KW-1185">Reference proteome</keyword>
<evidence type="ECO:0000256" key="3">
    <source>
        <dbReference type="ARBA" id="ARBA00022448"/>
    </source>
</evidence>
<feature type="transmembrane region" description="Helical" evidence="9">
    <location>
        <begin position="199"/>
        <end position="219"/>
    </location>
</feature>
<dbReference type="PANTHER" id="PTHR10791:SF236">
    <property type="entry name" value="BIDIRECTIONAL SUGAR TRANSPORTER SWEET8"/>
    <property type="match status" value="1"/>
</dbReference>
<evidence type="ECO:0000256" key="2">
    <source>
        <dbReference type="ARBA" id="ARBA00007809"/>
    </source>
</evidence>
<reference evidence="11" key="2">
    <citation type="submission" date="2025-08" db="UniProtKB">
        <authorList>
            <consortium name="RefSeq"/>
        </authorList>
    </citation>
    <scope>IDENTIFICATION</scope>
    <source>
        <tissue evidence="11">Leaf</tissue>
    </source>
</reference>
<evidence type="ECO:0000256" key="4">
    <source>
        <dbReference type="ARBA" id="ARBA00022597"/>
    </source>
</evidence>
<keyword evidence="3 9" id="KW-0813">Transport</keyword>
<evidence type="ECO:0000256" key="8">
    <source>
        <dbReference type="ARBA" id="ARBA00023136"/>
    </source>
</evidence>
<organism evidence="10 11">
    <name type="scientific">Spinacia oleracea</name>
    <name type="common">Spinach</name>
    <dbReference type="NCBI Taxonomy" id="3562"/>
    <lineage>
        <taxon>Eukaryota</taxon>
        <taxon>Viridiplantae</taxon>
        <taxon>Streptophyta</taxon>
        <taxon>Embryophyta</taxon>
        <taxon>Tracheophyta</taxon>
        <taxon>Spermatophyta</taxon>
        <taxon>Magnoliopsida</taxon>
        <taxon>eudicotyledons</taxon>
        <taxon>Gunneridae</taxon>
        <taxon>Pentapetalae</taxon>
        <taxon>Caryophyllales</taxon>
        <taxon>Chenopodiaceae</taxon>
        <taxon>Chenopodioideae</taxon>
        <taxon>Anserineae</taxon>
        <taxon>Spinacia</taxon>
    </lineage>
</organism>
<feature type="transmembrane region" description="Helical" evidence="9">
    <location>
        <begin position="231"/>
        <end position="249"/>
    </location>
</feature>
<proteinExistence type="inferred from homology"/>
<keyword evidence="7 9" id="KW-1133">Transmembrane helix</keyword>
<reference evidence="10" key="1">
    <citation type="journal article" date="2021" name="Nat. Commun.">
        <title>Genomic analyses provide insights into spinach domestication and the genetic basis of agronomic traits.</title>
        <authorList>
            <person name="Cai X."/>
            <person name="Sun X."/>
            <person name="Xu C."/>
            <person name="Sun H."/>
            <person name="Wang X."/>
            <person name="Ge C."/>
            <person name="Zhang Z."/>
            <person name="Wang Q."/>
            <person name="Fei Z."/>
            <person name="Jiao C."/>
            <person name="Wang Q."/>
        </authorList>
    </citation>
    <scope>NUCLEOTIDE SEQUENCE [LARGE SCALE GENOMIC DNA]</scope>
    <source>
        <strain evidence="10">cv. Varoflay</strain>
    </source>
</reference>
<dbReference type="GO" id="GO:0005886">
    <property type="term" value="C:plasma membrane"/>
    <property type="evidence" value="ECO:0007669"/>
    <property type="project" value="UniProtKB-SubCell"/>
</dbReference>
<protein>
    <recommendedName>
        <fullName evidence="9">Bidirectional sugar transporter SWEET</fullName>
    </recommendedName>
</protein>
<feature type="transmembrane region" description="Helical" evidence="9">
    <location>
        <begin position="166"/>
        <end position="187"/>
    </location>
</feature>
<dbReference type="Proteomes" id="UP000813463">
    <property type="component" value="Chromosome 1"/>
</dbReference>
<comment type="function">
    <text evidence="9">Mediates both low-affinity uptake and efflux of sugar across the membrane.</text>
</comment>
<comment type="subcellular location">
    <subcellularLocation>
        <location evidence="9">Cell membrane</location>
        <topology evidence="9">Multi-pass membrane protein</topology>
    </subcellularLocation>
    <subcellularLocation>
        <location evidence="1">Endomembrane system</location>
        <topology evidence="1">Multi-pass membrane protein</topology>
    </subcellularLocation>
</comment>
<keyword evidence="6" id="KW-0677">Repeat</keyword>
<dbReference type="PANTHER" id="PTHR10791">
    <property type="entry name" value="RAG1-ACTIVATING PROTEIN 1"/>
    <property type="match status" value="1"/>
</dbReference>
<name>A0A9R0JQ50_SPIOL</name>
<evidence type="ECO:0000256" key="9">
    <source>
        <dbReference type="RuleBase" id="RU910715"/>
    </source>
</evidence>